<proteinExistence type="predicted"/>
<dbReference type="AlphaFoldDB" id="A0A843USY6"/>
<reference evidence="2" key="1">
    <citation type="submission" date="2017-07" db="EMBL/GenBank/DDBJ databases">
        <title>Taro Niue Genome Assembly and Annotation.</title>
        <authorList>
            <person name="Atibalentja N."/>
            <person name="Keating K."/>
            <person name="Fields C.J."/>
        </authorList>
    </citation>
    <scope>NUCLEOTIDE SEQUENCE</scope>
    <source>
        <strain evidence="2">Niue_2</strain>
        <tissue evidence="2">Leaf</tissue>
    </source>
</reference>
<keyword evidence="3" id="KW-1185">Reference proteome</keyword>
<feature type="region of interest" description="Disordered" evidence="1">
    <location>
        <begin position="123"/>
        <end position="196"/>
    </location>
</feature>
<name>A0A843USY6_COLES</name>
<feature type="compositionally biased region" description="Low complexity" evidence="1">
    <location>
        <begin position="133"/>
        <end position="179"/>
    </location>
</feature>
<gene>
    <name evidence="2" type="ORF">Taro_019054</name>
</gene>
<comment type="caution">
    <text evidence="2">The sequence shown here is derived from an EMBL/GenBank/DDBJ whole genome shotgun (WGS) entry which is preliminary data.</text>
</comment>
<dbReference type="Proteomes" id="UP000652761">
    <property type="component" value="Unassembled WGS sequence"/>
</dbReference>
<sequence>MEFAWIRLEAGHLNGLKHQRLQRYHLPGFGSFATPQSFGAVLGRTVPRRPSAKNVTCIEVAMMSRLARPPRLHRDALLCRDLVVVGRTPGGGDGAVVVVPVASNGSPFQLYVTLGEDVSAEESVYSLREQRQEQQQTGSSGSGTSLSHNSSSERSASSTSPSSTRAAGRSAGGAASSSAGVGYWEYPGRSEEDGYH</sequence>
<organism evidence="2 3">
    <name type="scientific">Colocasia esculenta</name>
    <name type="common">Wild taro</name>
    <name type="synonym">Arum esculentum</name>
    <dbReference type="NCBI Taxonomy" id="4460"/>
    <lineage>
        <taxon>Eukaryota</taxon>
        <taxon>Viridiplantae</taxon>
        <taxon>Streptophyta</taxon>
        <taxon>Embryophyta</taxon>
        <taxon>Tracheophyta</taxon>
        <taxon>Spermatophyta</taxon>
        <taxon>Magnoliopsida</taxon>
        <taxon>Liliopsida</taxon>
        <taxon>Araceae</taxon>
        <taxon>Aroideae</taxon>
        <taxon>Colocasieae</taxon>
        <taxon>Colocasia</taxon>
    </lineage>
</organism>
<protein>
    <submittedName>
        <fullName evidence="2">Uncharacterized protein</fullName>
    </submittedName>
</protein>
<evidence type="ECO:0000256" key="1">
    <source>
        <dbReference type="SAM" id="MobiDB-lite"/>
    </source>
</evidence>
<dbReference type="EMBL" id="NMUH01000907">
    <property type="protein sequence ID" value="MQL86521.1"/>
    <property type="molecule type" value="Genomic_DNA"/>
</dbReference>
<evidence type="ECO:0000313" key="3">
    <source>
        <dbReference type="Proteomes" id="UP000652761"/>
    </source>
</evidence>
<evidence type="ECO:0000313" key="2">
    <source>
        <dbReference type="EMBL" id="MQL86521.1"/>
    </source>
</evidence>
<accession>A0A843USY6</accession>